<dbReference type="Proteomes" id="UP000199532">
    <property type="component" value="Unassembled WGS sequence"/>
</dbReference>
<evidence type="ECO:0000313" key="2">
    <source>
        <dbReference type="Proteomes" id="UP000199532"/>
    </source>
</evidence>
<name>A0A1H6RS64_9BACT</name>
<accession>A0A1H6RS64</accession>
<reference evidence="1 2" key="1">
    <citation type="submission" date="2016-10" db="EMBL/GenBank/DDBJ databases">
        <authorList>
            <person name="de Groot N.N."/>
        </authorList>
    </citation>
    <scope>NUCLEOTIDE SEQUENCE [LARGE SCALE GENOMIC DNA]</scope>
    <source>
        <strain evidence="1 2">DSM 19938</strain>
    </source>
</reference>
<dbReference type="OrthoDB" id="955090at2"/>
<organism evidence="1 2">
    <name type="scientific">Dyadobacter koreensis</name>
    <dbReference type="NCBI Taxonomy" id="408657"/>
    <lineage>
        <taxon>Bacteria</taxon>
        <taxon>Pseudomonadati</taxon>
        <taxon>Bacteroidota</taxon>
        <taxon>Cytophagia</taxon>
        <taxon>Cytophagales</taxon>
        <taxon>Spirosomataceae</taxon>
        <taxon>Dyadobacter</taxon>
    </lineage>
</organism>
<protein>
    <submittedName>
        <fullName evidence="1">Uncharacterized protein</fullName>
    </submittedName>
</protein>
<gene>
    <name evidence="1" type="ORF">SAMN04487995_1496</name>
</gene>
<proteinExistence type="predicted"/>
<keyword evidence="2" id="KW-1185">Reference proteome</keyword>
<sequence>MIKSLRNIALLGEGMTNFNEKYAQLEREHPTEAVIIDSDGIVNAYTYDGFAFLNETWYNKYSKNWQKDTSEIDQLLVNLVKAASSHSESRNLTKIKDYLASPPDKLDDTIGIWQGFYDPHFRDI</sequence>
<dbReference type="RefSeq" id="WP_090334049.1">
    <property type="nucleotide sequence ID" value="NZ_FNXY01000002.1"/>
</dbReference>
<dbReference type="AlphaFoldDB" id="A0A1H6RS64"/>
<dbReference type="EMBL" id="FNXY01000002">
    <property type="protein sequence ID" value="SEI58569.1"/>
    <property type="molecule type" value="Genomic_DNA"/>
</dbReference>
<evidence type="ECO:0000313" key="1">
    <source>
        <dbReference type="EMBL" id="SEI58569.1"/>
    </source>
</evidence>